<evidence type="ECO:0000259" key="4">
    <source>
        <dbReference type="Pfam" id="PF06722"/>
    </source>
</evidence>
<reference evidence="5 6" key="1">
    <citation type="submission" date="2024-11" db="EMBL/GenBank/DDBJ databases">
        <authorList>
            <person name="Heng Y.C."/>
            <person name="Lim A.C.H."/>
            <person name="Lee J.K.Y."/>
            <person name="Kittelmann S."/>
        </authorList>
    </citation>
    <scope>NUCLEOTIDE SEQUENCE [LARGE SCALE GENOMIC DNA]</scope>
    <source>
        <strain evidence="5 6">WILCCON 0114</strain>
    </source>
</reference>
<dbReference type="PANTHER" id="PTHR48043:SF145">
    <property type="entry name" value="FI06409P-RELATED"/>
    <property type="match status" value="1"/>
</dbReference>
<dbReference type="Pfam" id="PF06722">
    <property type="entry name" value="EryCIII-like_C"/>
    <property type="match status" value="1"/>
</dbReference>
<dbReference type="EMBL" id="JBJIAA010000016">
    <property type="protein sequence ID" value="MFL0252307.1"/>
    <property type="molecule type" value="Genomic_DNA"/>
</dbReference>
<dbReference type="NCBIfam" id="TIGR01426">
    <property type="entry name" value="MGT"/>
    <property type="match status" value="1"/>
</dbReference>
<feature type="domain" description="Erythromycin biosynthesis protein CIII-like C-terminal" evidence="4">
    <location>
        <begin position="264"/>
        <end position="381"/>
    </location>
</feature>
<evidence type="ECO:0000313" key="6">
    <source>
        <dbReference type="Proteomes" id="UP001623592"/>
    </source>
</evidence>
<dbReference type="InterPro" id="IPR006326">
    <property type="entry name" value="UDPGT_MGT-like"/>
</dbReference>
<dbReference type="PANTHER" id="PTHR48043">
    <property type="entry name" value="EG:EG0003.4 PROTEIN-RELATED"/>
    <property type="match status" value="1"/>
</dbReference>
<proteinExistence type="inferred from homology"/>
<dbReference type="RefSeq" id="WP_406788964.1">
    <property type="nucleotide sequence ID" value="NZ_JBJIAA010000016.1"/>
</dbReference>
<protein>
    <submittedName>
        <fullName evidence="5">Macrolide family glycosyltransferase</fullName>
    </submittedName>
</protein>
<accession>A0ABW8TKF2</accession>
<dbReference type="SUPFAM" id="SSF53756">
    <property type="entry name" value="UDP-Glycosyltransferase/glycogen phosphorylase"/>
    <property type="match status" value="1"/>
</dbReference>
<evidence type="ECO:0000256" key="1">
    <source>
        <dbReference type="ARBA" id="ARBA00009995"/>
    </source>
</evidence>
<comment type="similarity">
    <text evidence="1">Belongs to the UDP-glycosyltransferase family.</text>
</comment>
<dbReference type="InterPro" id="IPR010610">
    <property type="entry name" value="EryCIII-like_C"/>
</dbReference>
<organism evidence="5 6">
    <name type="scientific">Clostridium neuense</name>
    <dbReference type="NCBI Taxonomy" id="1728934"/>
    <lineage>
        <taxon>Bacteria</taxon>
        <taxon>Bacillati</taxon>
        <taxon>Bacillota</taxon>
        <taxon>Clostridia</taxon>
        <taxon>Eubacteriales</taxon>
        <taxon>Clostridiaceae</taxon>
        <taxon>Clostridium</taxon>
    </lineage>
</organism>
<sequence>MSKVLFLNIPAYGHVNPTLGIVNELVKSGQEVIYFCTEEFRERIEKAGAVFKSYGNITNDLNANKNHFNVQNITLETAVEFLNNKLSSCEKSIESILEQIEDIKFDYVGYASVCPLGKIMSQILHLPSFSSFAVFATPKEIAPKLANEINEETLKKYPVMDTYKKLSHNLKEKYNITIPKITDLFFSKGDVNFVYTSKYFVRHIEYYDDTFKFIGPPIYDRKENTDNFPYKEIKGKKVIYISLGTVFSGTNINLYDIFFKALKDEDAVVVMTAYNVDLSEFDIPQNFIVRNYISQSEILKYASAAITHCGMNSTNDLLVNNVPFVAIPLGADQTYMASRSAELGACISLDKDKLTPELLKSSLNKILSDPNYSKNINKINESFRESGGYKKAAQEILNLGCVLNKCL</sequence>
<keyword evidence="2" id="KW-0328">Glycosyltransferase</keyword>
<keyword evidence="6" id="KW-1185">Reference proteome</keyword>
<gene>
    <name evidence="5" type="ORF">ACJDT4_17980</name>
</gene>
<dbReference type="CDD" id="cd03784">
    <property type="entry name" value="GT1_Gtf-like"/>
    <property type="match status" value="1"/>
</dbReference>
<evidence type="ECO:0000256" key="3">
    <source>
        <dbReference type="ARBA" id="ARBA00022679"/>
    </source>
</evidence>
<dbReference type="InterPro" id="IPR050271">
    <property type="entry name" value="UDP-glycosyltransferase"/>
</dbReference>
<dbReference type="Gene3D" id="3.40.50.2000">
    <property type="entry name" value="Glycogen Phosphorylase B"/>
    <property type="match status" value="2"/>
</dbReference>
<keyword evidence="3" id="KW-0808">Transferase</keyword>
<evidence type="ECO:0000313" key="5">
    <source>
        <dbReference type="EMBL" id="MFL0252307.1"/>
    </source>
</evidence>
<evidence type="ECO:0000256" key="2">
    <source>
        <dbReference type="ARBA" id="ARBA00022676"/>
    </source>
</evidence>
<dbReference type="InterPro" id="IPR002213">
    <property type="entry name" value="UDP_glucos_trans"/>
</dbReference>
<name>A0ABW8TKF2_9CLOT</name>
<dbReference type="Proteomes" id="UP001623592">
    <property type="component" value="Unassembled WGS sequence"/>
</dbReference>
<comment type="caution">
    <text evidence="5">The sequence shown here is derived from an EMBL/GenBank/DDBJ whole genome shotgun (WGS) entry which is preliminary data.</text>
</comment>